<organism evidence="2 3">
    <name type="scientific">Postia placenta MAD-698-R-SB12</name>
    <dbReference type="NCBI Taxonomy" id="670580"/>
    <lineage>
        <taxon>Eukaryota</taxon>
        <taxon>Fungi</taxon>
        <taxon>Dikarya</taxon>
        <taxon>Basidiomycota</taxon>
        <taxon>Agaricomycotina</taxon>
        <taxon>Agaricomycetes</taxon>
        <taxon>Polyporales</taxon>
        <taxon>Adustoporiaceae</taxon>
        <taxon>Rhodonia</taxon>
    </lineage>
</organism>
<accession>A0A1X6MP67</accession>
<feature type="region of interest" description="Disordered" evidence="1">
    <location>
        <begin position="1092"/>
        <end position="1143"/>
    </location>
</feature>
<evidence type="ECO:0000313" key="2">
    <source>
        <dbReference type="EMBL" id="OSX58016.1"/>
    </source>
</evidence>
<protein>
    <submittedName>
        <fullName evidence="2">Uncharacterized protein</fullName>
    </submittedName>
</protein>
<feature type="compositionally biased region" description="Polar residues" evidence="1">
    <location>
        <begin position="1052"/>
        <end position="1061"/>
    </location>
</feature>
<evidence type="ECO:0000256" key="1">
    <source>
        <dbReference type="SAM" id="MobiDB-lite"/>
    </source>
</evidence>
<feature type="compositionally biased region" description="Basic and acidic residues" evidence="1">
    <location>
        <begin position="1112"/>
        <end position="1124"/>
    </location>
</feature>
<name>A0A1X6MP67_9APHY</name>
<feature type="region of interest" description="Disordered" evidence="1">
    <location>
        <begin position="1218"/>
        <end position="1242"/>
    </location>
</feature>
<proteinExistence type="predicted"/>
<dbReference type="GeneID" id="36331859"/>
<keyword evidence="3" id="KW-1185">Reference proteome</keyword>
<dbReference type="EMBL" id="KZ110606">
    <property type="protein sequence ID" value="OSX58016.1"/>
    <property type="molecule type" value="Genomic_DNA"/>
</dbReference>
<gene>
    <name evidence="2" type="ORF">POSPLADRAFT_1155063</name>
</gene>
<feature type="region of interest" description="Disordered" evidence="1">
    <location>
        <begin position="611"/>
        <end position="644"/>
    </location>
</feature>
<feature type="region of interest" description="Disordered" evidence="1">
    <location>
        <begin position="874"/>
        <end position="963"/>
    </location>
</feature>
<dbReference type="RefSeq" id="XP_024334810.1">
    <property type="nucleotide sequence ID" value="XM_024486910.1"/>
</dbReference>
<sequence length="1242" mass="132183">MSGKTISNGTLSLRFMQNAQRAKMQAQVELEQAKIQDDAQWEVSGELREAWGIGTSSQRDRSLRERIVHETSYLPFLFEADSAGPSSGEVSLNAARLRGRRVFNGRGQEIIQTEKIPDVDEGKPSAEDEGGPRGSRKPQTRPVSISGFKAPISIAKKDGKKVRTKTAQMLIREDPLASMPPFPRPPAAASSGFMKPAGIDEPASKGGNSATQKRGREQDPSVDPSDAQGKKRKKKKAEVLLTPHTTHRIWKFCPPAAQNVEASNGQLLPAVYSAPQRVCPSREIAPAVALHTSSFLKEGAAILLLGVHRVLTQLHCILGCGCERERWDKYAQGAAVVDPCQISIAPANCGDLCTMADTAAAIALCAQPSGNRHPVTISDEVISRRTQAPRYPLAAPPTSPSHSALAHAFSVYQMQQREPPASIAPGLRLLRVRSDAPGPTSPLLPRKPTLVLQVSPSVPVAGLVAGRPARKLLYGYGYRRRGHSTPHTACRKCSVLVVHVMGGAADAGLHDVDIGAAIMRHARIARGPLCRCGTDAACDGDARGAKARVYVAPAVGERDTRKTPTRGRRAQCKEGRPRGRARSVPWQIAHRALALTEMGHDIYRVPTTLPSIFPSAGGPPERDCRSPEASSQKTEDTALGAGQDAALVRVRASRRLPDAGRGTLNANASPAATGTARAAIAAGLLNIRVGVSPNEPSPRTAGSSLLLLPASRPYLRATGNGDALHGNGSRVLLRTDATGCFTQRREGRPRGFVFPTQDPSEVAAASNPWSAVCTVPRGPSCGRAIQRRPGCPGHAHVFVAPHEPLAVTRQRRHAAANTDLAETGGLSPMRAVSGCQISGRQARAGARTDSDLGQGDEASVQICTAGAMRVPTADGRHAMRGDGSDGGASVTSPRLASRREAQKGGAPPHRAGRAHTDVQARGLPSSVPERQGRGTRGRSGPTKAWARGPVARRRPREHEHERCIHSTGRPQAMTQYWPAASGTEPRSADATCGPSQIGGRNRGGAGDRGRGVRRTDVGAISRETGRRAWSRSPRNRARCEADTDIRGGSVRASDSSATQDTGAGRSCTDRIQSFCASPVQRFCQRYSDGLQQARDPTRRDGRMLDAPSEFAALRDGRERTDPQGRDTAAATGSAAAAKGASRHRTVADRLRCTTGRYRHRVERWNASCAADRRRFLGMEGGGSCGGCVEVAGAVQAISRPPSPVRRGAAAAAALARGRGRRSIPGRTEWREGEWPGRVAGHT</sequence>
<dbReference type="Proteomes" id="UP000194127">
    <property type="component" value="Unassembled WGS sequence"/>
</dbReference>
<feature type="compositionally biased region" description="Basic and acidic residues" evidence="1">
    <location>
        <begin position="115"/>
        <end position="126"/>
    </location>
</feature>
<dbReference type="OrthoDB" id="3251271at2759"/>
<dbReference type="AlphaFoldDB" id="A0A1X6MP67"/>
<reference evidence="2 3" key="1">
    <citation type="submission" date="2017-04" db="EMBL/GenBank/DDBJ databases">
        <title>Genome Sequence of the Model Brown-Rot Fungus Postia placenta SB12.</title>
        <authorList>
            <consortium name="DOE Joint Genome Institute"/>
            <person name="Gaskell J."/>
            <person name="Kersten P."/>
            <person name="Larrondo L.F."/>
            <person name="Canessa P."/>
            <person name="Martinez D."/>
            <person name="Hibbett D."/>
            <person name="Schmoll M."/>
            <person name="Kubicek C.P."/>
            <person name="Martinez A.T."/>
            <person name="Yadav J."/>
            <person name="Master E."/>
            <person name="Magnuson J.K."/>
            <person name="James T."/>
            <person name="Yaver D."/>
            <person name="Berka R."/>
            <person name="Labutti K."/>
            <person name="Lipzen A."/>
            <person name="Aerts A."/>
            <person name="Barry K."/>
            <person name="Henrissat B."/>
            <person name="Blanchette R."/>
            <person name="Grigoriev I."/>
            <person name="Cullen D."/>
        </authorList>
    </citation>
    <scope>NUCLEOTIDE SEQUENCE [LARGE SCALE GENOMIC DNA]</scope>
    <source>
        <strain evidence="2 3">MAD-698-R-SB12</strain>
    </source>
</reference>
<feature type="compositionally biased region" description="Low complexity" evidence="1">
    <location>
        <begin position="1127"/>
        <end position="1139"/>
    </location>
</feature>
<feature type="compositionally biased region" description="Basic and acidic residues" evidence="1">
    <location>
        <begin position="874"/>
        <end position="883"/>
    </location>
</feature>
<feature type="region of interest" description="Disordered" evidence="1">
    <location>
        <begin position="557"/>
        <end position="581"/>
    </location>
</feature>
<evidence type="ECO:0000313" key="3">
    <source>
        <dbReference type="Proteomes" id="UP000194127"/>
    </source>
</evidence>
<feature type="region of interest" description="Disordered" evidence="1">
    <location>
        <begin position="1045"/>
        <end position="1066"/>
    </location>
</feature>
<feature type="region of interest" description="Disordered" evidence="1">
    <location>
        <begin position="108"/>
        <end position="238"/>
    </location>
</feature>
<feature type="region of interest" description="Disordered" evidence="1">
    <location>
        <begin position="981"/>
        <end position="1012"/>
    </location>
</feature>